<dbReference type="AlphaFoldDB" id="A0A7J6W2K3"/>
<keyword evidence="2" id="KW-1185">Reference proteome</keyword>
<name>A0A7J6W2K3_THATH</name>
<evidence type="ECO:0000313" key="2">
    <source>
        <dbReference type="Proteomes" id="UP000554482"/>
    </source>
</evidence>
<organism evidence="1 2">
    <name type="scientific">Thalictrum thalictroides</name>
    <name type="common">Rue-anemone</name>
    <name type="synonym">Anemone thalictroides</name>
    <dbReference type="NCBI Taxonomy" id="46969"/>
    <lineage>
        <taxon>Eukaryota</taxon>
        <taxon>Viridiplantae</taxon>
        <taxon>Streptophyta</taxon>
        <taxon>Embryophyta</taxon>
        <taxon>Tracheophyta</taxon>
        <taxon>Spermatophyta</taxon>
        <taxon>Magnoliopsida</taxon>
        <taxon>Ranunculales</taxon>
        <taxon>Ranunculaceae</taxon>
        <taxon>Thalictroideae</taxon>
        <taxon>Thalictrum</taxon>
    </lineage>
</organism>
<accession>A0A7J6W2K3</accession>
<dbReference type="Proteomes" id="UP000554482">
    <property type="component" value="Unassembled WGS sequence"/>
</dbReference>
<proteinExistence type="predicted"/>
<protein>
    <submittedName>
        <fullName evidence="1">Uncharacterized protein</fullName>
    </submittedName>
</protein>
<evidence type="ECO:0000313" key="1">
    <source>
        <dbReference type="EMBL" id="KAF5190772.1"/>
    </source>
</evidence>
<gene>
    <name evidence="1" type="ORF">FRX31_019641</name>
</gene>
<sequence>MLKSQILELLKDPELKMAAKGYILELAKNEEIYKQEERTTNLLKGKLLELLKDHEIKRAAKDYVLDLAKNDEIYHQVLEKKFVAANDPKFKAKTMQLVQEIVTNQNIHQTVIEGLTVAAKQSMKKSLPKIVCGTTIGVGSVIIGMAGWMRCCNTSSIPEAPEI</sequence>
<comment type="caution">
    <text evidence="1">The sequence shown here is derived from an EMBL/GenBank/DDBJ whole genome shotgun (WGS) entry which is preliminary data.</text>
</comment>
<reference evidence="1 2" key="1">
    <citation type="submission" date="2020-06" db="EMBL/GenBank/DDBJ databases">
        <title>Transcriptomic and genomic resources for Thalictrum thalictroides and T. hernandezii: Facilitating candidate gene discovery in an emerging model plant lineage.</title>
        <authorList>
            <person name="Arias T."/>
            <person name="Riano-Pachon D.M."/>
            <person name="Di Stilio V.S."/>
        </authorList>
    </citation>
    <scope>NUCLEOTIDE SEQUENCE [LARGE SCALE GENOMIC DNA]</scope>
    <source>
        <strain evidence="2">cv. WT478/WT964</strain>
        <tissue evidence="1">Leaves</tissue>
    </source>
</reference>
<dbReference type="EMBL" id="JABWDY010023644">
    <property type="protein sequence ID" value="KAF5190772.1"/>
    <property type="molecule type" value="Genomic_DNA"/>
</dbReference>